<accession>A0A7X4H5Y9</accession>
<dbReference type="Gene3D" id="3.40.50.10140">
    <property type="entry name" value="Toll/interleukin-1 receptor homology (TIR) domain"/>
    <property type="match status" value="1"/>
</dbReference>
<dbReference type="RefSeq" id="WP_161052511.1">
    <property type="nucleotide sequence ID" value="NZ_WWCR01000058.1"/>
</dbReference>
<comment type="caution">
    <text evidence="2">The sequence shown here is derived from an EMBL/GenBank/DDBJ whole genome shotgun (WGS) entry which is preliminary data.</text>
</comment>
<reference evidence="2 3" key="1">
    <citation type="submission" date="2019-12" db="EMBL/GenBank/DDBJ databases">
        <title>Novel species isolated from a subtropical stream in China.</title>
        <authorList>
            <person name="Lu H."/>
        </authorList>
    </citation>
    <scope>NUCLEOTIDE SEQUENCE [LARGE SCALE GENOMIC DNA]</scope>
    <source>
        <strain evidence="2 3">FT134W</strain>
    </source>
</reference>
<evidence type="ECO:0000259" key="1">
    <source>
        <dbReference type="Pfam" id="PF13676"/>
    </source>
</evidence>
<dbReference type="SUPFAM" id="SSF52540">
    <property type="entry name" value="P-loop containing nucleoside triphosphate hydrolases"/>
    <property type="match status" value="1"/>
</dbReference>
<dbReference type="Gene3D" id="1.25.40.10">
    <property type="entry name" value="Tetratricopeptide repeat domain"/>
    <property type="match status" value="1"/>
</dbReference>
<dbReference type="InterPro" id="IPR027417">
    <property type="entry name" value="P-loop_NTPase"/>
</dbReference>
<proteinExistence type="predicted"/>
<dbReference type="SUPFAM" id="SSF48452">
    <property type="entry name" value="TPR-like"/>
    <property type="match status" value="1"/>
</dbReference>
<feature type="domain" description="TIR" evidence="1">
    <location>
        <begin position="4"/>
        <end position="95"/>
    </location>
</feature>
<evidence type="ECO:0000313" key="2">
    <source>
        <dbReference type="EMBL" id="MYM75990.1"/>
    </source>
</evidence>
<name>A0A7X4H5Y9_9BURK</name>
<gene>
    <name evidence="2" type="ORF">GTP56_27890</name>
</gene>
<dbReference type="GO" id="GO:0007165">
    <property type="term" value="P:signal transduction"/>
    <property type="evidence" value="ECO:0007669"/>
    <property type="project" value="InterPro"/>
</dbReference>
<evidence type="ECO:0000313" key="3">
    <source>
        <dbReference type="Proteomes" id="UP000469734"/>
    </source>
</evidence>
<dbReference type="InterPro" id="IPR000157">
    <property type="entry name" value="TIR_dom"/>
</dbReference>
<organism evidence="2 3">
    <name type="scientific">Duganella margarita</name>
    <dbReference type="NCBI Taxonomy" id="2692170"/>
    <lineage>
        <taxon>Bacteria</taxon>
        <taxon>Pseudomonadati</taxon>
        <taxon>Pseudomonadota</taxon>
        <taxon>Betaproteobacteria</taxon>
        <taxon>Burkholderiales</taxon>
        <taxon>Oxalobacteraceae</taxon>
        <taxon>Telluria group</taxon>
        <taxon>Duganella</taxon>
    </lineage>
</organism>
<dbReference type="EMBL" id="WWCR01000058">
    <property type="protein sequence ID" value="MYM75990.1"/>
    <property type="molecule type" value="Genomic_DNA"/>
</dbReference>
<dbReference type="AlphaFoldDB" id="A0A7X4H5Y9"/>
<dbReference type="InterPro" id="IPR035897">
    <property type="entry name" value="Toll_tir_struct_dom_sf"/>
</dbReference>
<protein>
    <submittedName>
        <fullName evidence="2">TIR domain-containing protein</fullName>
    </submittedName>
</protein>
<dbReference type="SUPFAM" id="SSF52200">
    <property type="entry name" value="Toll/Interleukin receptor TIR domain"/>
    <property type="match status" value="1"/>
</dbReference>
<dbReference type="Pfam" id="PF13676">
    <property type="entry name" value="TIR_2"/>
    <property type="match status" value="1"/>
</dbReference>
<sequence>MAKIFLSHSSRDKDIVSKVYAELGHANAHYDVATFDPTGFLPDEIYEALSDSDTFVLFASKVALESPWVQGELRIAFLNWMRAGIKDVMVFLLRDGTRSMVPEWLQSYVILEHPSPAHIVSRVKSRLISNERNYAANPPFYQYENIVALEQRVAIGGDKMPKAIMLCGSDGYGKKQLANELYARHFSSVPKYKIYLPLDKCSSEVDLYKATLGTFSLLTISDLSARLREFEYSEPEVRFSLLAEEIGKVCLGQQALIIESKDSLLGESGELIPWLQGLIEALPKSTYPRLILLSIRRPTYISANIVEDLAVHQLRPLTTDNSILLFKWWLKKLGVQQPDYVVEQLLDRIDGSQKQIELAARLVSNLDIPKGLLKNKNKIFSDLEAQAYKLLLDIEQDRSCSLILEFIAECGYVSETDLIAALDGALELPREEIADALLRLVAYGFVITDEISLRLPAFLSRSARSFNKDPEVASAVKSAWNRLVRMFGNIDEETESSLPILTEVCLSKLQSGENSLSLVDSIILPSQCFRLARKCYDDNAYLKSLELCKKAYERRIALTDEGAIEVLRIMGLSAARLGNSAEFSSAIDCFEQYGGHKKARRIKEYLLGFEARLAGRFDQAMTRMHSAYQLAGNGDIHILRELAFLYWAQDDFVRARDYIRPAKAKAPNNPFIIEMEIKIELAQGEGYIRQNIDQIGDLIEKITAVERDTFTTFSLPSRIEFQLATKNIQIARQMISEKERNGGLLPAIQLLKAKALMADKQYGEAKDILIKLKSQTENDMGNQRLSARPKISRLIIEAASGISVSDGINEYERNAQYLPNVIAKKMRSELKELAAFSGQTLTSKERQFLNS</sequence>
<dbReference type="Proteomes" id="UP000469734">
    <property type="component" value="Unassembled WGS sequence"/>
</dbReference>
<dbReference type="InterPro" id="IPR011990">
    <property type="entry name" value="TPR-like_helical_dom_sf"/>
</dbReference>